<dbReference type="InterPro" id="IPR015797">
    <property type="entry name" value="NUDIX_hydrolase-like_dom_sf"/>
</dbReference>
<feature type="binding site" evidence="3">
    <location>
        <position position="90"/>
    </location>
    <ligand>
        <name>Mg(2+)</name>
        <dbReference type="ChEBI" id="CHEBI:18420"/>
        <label>1</label>
    </ligand>
</feature>
<evidence type="ECO:0000313" key="6">
    <source>
        <dbReference type="EMBL" id="CBG39543.1"/>
    </source>
</evidence>
<dbReference type="RefSeq" id="WP_013022636.1">
    <property type="nucleotide sequence ID" value="NC_013949.1"/>
</dbReference>
<dbReference type="EMBL" id="FN555004">
    <property type="protein sequence ID" value="CBG39543.1"/>
    <property type="molecule type" value="Genomic_DNA"/>
</dbReference>
<dbReference type="PANTHER" id="PTHR11839">
    <property type="entry name" value="UDP/ADP-SUGAR PYROPHOSPHATASE"/>
    <property type="match status" value="1"/>
</dbReference>
<feature type="binding site" evidence="3">
    <location>
        <position position="111"/>
    </location>
    <ligand>
        <name>Mg(2+)</name>
        <dbReference type="ChEBI" id="CHEBI:18420"/>
        <label>1</label>
    </ligand>
</feature>
<dbReference type="eggNOG" id="COG0494">
    <property type="taxonomic scope" value="Bacteria"/>
</dbReference>
<dbReference type="InterPro" id="IPR004385">
    <property type="entry name" value="NDP_pyrophosphatase"/>
</dbReference>
<dbReference type="CDD" id="cd18887">
    <property type="entry name" value="NUDIX_UGPPase_Nudt14"/>
    <property type="match status" value="1"/>
</dbReference>
<evidence type="ECO:0000256" key="4">
    <source>
        <dbReference type="PIRSR" id="PIRSR604385-3"/>
    </source>
</evidence>
<dbReference type="GO" id="GO:0016818">
    <property type="term" value="F:hydrolase activity, acting on acid anhydrides, in phosphorus-containing anhydrides"/>
    <property type="evidence" value="ECO:0007669"/>
    <property type="project" value="InterPro"/>
</dbReference>
<feature type="short sequence motif" description="Nudix box" evidence="4">
    <location>
        <begin position="91"/>
        <end position="114"/>
    </location>
</feature>
<gene>
    <name evidence="6" type="ordered locus">HMU02810</name>
</gene>
<feature type="binding site" evidence="3">
    <location>
        <position position="107"/>
    </location>
    <ligand>
        <name>Mg(2+)</name>
        <dbReference type="ChEBI" id="CHEBI:18420"/>
        <label>1</label>
    </ligand>
</feature>
<keyword evidence="7" id="KW-1185">Reference proteome</keyword>
<dbReference type="InterPro" id="IPR000086">
    <property type="entry name" value="NUDIX_hydrolase_dom"/>
</dbReference>
<feature type="domain" description="Nudix hydrolase" evidence="5">
    <location>
        <begin position="47"/>
        <end position="190"/>
    </location>
</feature>
<evidence type="ECO:0000256" key="3">
    <source>
        <dbReference type="PIRSR" id="PIRSR604385-2"/>
    </source>
</evidence>
<dbReference type="Pfam" id="PF00293">
    <property type="entry name" value="NUDIX"/>
    <property type="match status" value="1"/>
</dbReference>
<organism evidence="6 7">
    <name type="scientific">Helicobacter mustelae (strain ATCC 43772 / CCUG 25715 / CIP 103759 / LMG 18044 / NCTC 12198 / R85-136P)</name>
    <name type="common">Campylobacter mustelae</name>
    <dbReference type="NCBI Taxonomy" id="679897"/>
    <lineage>
        <taxon>Bacteria</taxon>
        <taxon>Pseudomonadati</taxon>
        <taxon>Campylobacterota</taxon>
        <taxon>Epsilonproteobacteria</taxon>
        <taxon>Campylobacterales</taxon>
        <taxon>Helicobacteraceae</taxon>
        <taxon>Helicobacter</taxon>
    </lineage>
</organism>
<dbReference type="NCBIfam" id="TIGR00052">
    <property type="entry name" value="nudix-type nucleoside diphosphatase, YffH/AdpP family"/>
    <property type="match status" value="1"/>
</dbReference>
<dbReference type="STRING" id="679897.HMU02810"/>
<evidence type="ECO:0000259" key="5">
    <source>
        <dbReference type="PROSITE" id="PS51462"/>
    </source>
</evidence>
<dbReference type="AlphaFoldDB" id="D3UGC2"/>
<comment type="cofactor">
    <cofactor evidence="1 3">
        <name>Mg(2+)</name>
        <dbReference type="ChEBI" id="CHEBI:18420"/>
    </cofactor>
</comment>
<name>D3UGC2_HELM1</name>
<dbReference type="HOGENOM" id="CLU_062658_1_0_7"/>
<dbReference type="Proteomes" id="UP000001522">
    <property type="component" value="Chromosome"/>
</dbReference>
<keyword evidence="2" id="KW-0378">Hydrolase</keyword>
<sequence>MKYFPPTQKNVDYQSIEIERMQNSPYIKTFSVYYKEAGRAKKWDIIRSMDGVAVVIFDKDKNSFVLVRQFRPAVFCNNKGLDGYTYELCAGLVDKEGKSLEEVASEEVLEECGYQVSPKSLHKIGAFFHSTGNNGSIQHLYFASVCAKDRVRSGGGIDEECLEVLYLPLGDSLTFIFDDTIPKTSSLFLGIQWYHFNKDKKI</sequence>
<proteinExistence type="predicted"/>
<reference evidence="6 7" key="1">
    <citation type="journal article" date="2010" name="BMC Genomics">
        <title>Comparative genomics and proteomics of Helicobacter mustelae, an ulcerogenic and carcinogenic gastric pathogen.</title>
        <authorList>
            <person name="O'Toole P.W."/>
            <person name="Snelling W.J."/>
            <person name="Canchaya C."/>
            <person name="Forde B.M."/>
            <person name="Hardie K.R."/>
            <person name="Josenhans C."/>
            <person name="Graham R.L.J."/>
            <person name="McMullan G."/>
            <person name="Parkhill J."/>
            <person name="Belda E."/>
            <person name="Bentley S.D."/>
        </authorList>
    </citation>
    <scope>NUCLEOTIDE SEQUENCE [LARGE SCALE GENOMIC DNA]</scope>
    <source>
        <strain evidence="7">ATCC 43772 / LMG 18044 / NCTC 12198 / 12198</strain>
    </source>
</reference>
<dbReference type="KEGG" id="hms:HMU02810"/>
<dbReference type="Gene3D" id="3.90.79.10">
    <property type="entry name" value="Nucleoside Triphosphate Pyrophosphohydrolase"/>
    <property type="match status" value="1"/>
</dbReference>
<dbReference type="SUPFAM" id="SSF55811">
    <property type="entry name" value="Nudix"/>
    <property type="match status" value="1"/>
</dbReference>
<dbReference type="PANTHER" id="PTHR11839:SF15">
    <property type="entry name" value="URIDINE DIPHOSPHATE GLUCOSE PYROPHOSPHATASE NUDT14"/>
    <property type="match status" value="1"/>
</dbReference>
<dbReference type="GO" id="GO:0019693">
    <property type="term" value="P:ribose phosphate metabolic process"/>
    <property type="evidence" value="ECO:0007669"/>
    <property type="project" value="TreeGrafter"/>
</dbReference>
<feature type="binding site" evidence="3">
    <location>
        <position position="160"/>
    </location>
    <ligand>
        <name>Mg(2+)</name>
        <dbReference type="ChEBI" id="CHEBI:18420"/>
        <label>1</label>
    </ligand>
</feature>
<protein>
    <submittedName>
        <fullName evidence="6">NUDIX domain protein</fullName>
    </submittedName>
</protein>
<dbReference type="PROSITE" id="PS51462">
    <property type="entry name" value="NUDIX"/>
    <property type="match status" value="1"/>
</dbReference>
<dbReference type="GO" id="GO:0046872">
    <property type="term" value="F:metal ion binding"/>
    <property type="evidence" value="ECO:0007669"/>
    <property type="project" value="UniProtKB-KW"/>
</dbReference>
<dbReference type="GO" id="GO:0006753">
    <property type="term" value="P:nucleoside phosphate metabolic process"/>
    <property type="evidence" value="ECO:0007669"/>
    <property type="project" value="TreeGrafter"/>
</dbReference>
<accession>D3UGC2</accession>
<keyword evidence="3" id="KW-0479">Metal-binding</keyword>
<evidence type="ECO:0000256" key="1">
    <source>
        <dbReference type="ARBA" id="ARBA00001946"/>
    </source>
</evidence>
<evidence type="ECO:0000313" key="7">
    <source>
        <dbReference type="Proteomes" id="UP000001522"/>
    </source>
</evidence>
<keyword evidence="3" id="KW-0460">Magnesium</keyword>
<evidence type="ECO:0000256" key="2">
    <source>
        <dbReference type="ARBA" id="ARBA00022801"/>
    </source>
</evidence>